<evidence type="ECO:0000259" key="7">
    <source>
        <dbReference type="PROSITE" id="PS51903"/>
    </source>
</evidence>
<dbReference type="Gene3D" id="1.10.8.60">
    <property type="match status" value="2"/>
</dbReference>
<dbReference type="SMART" id="SM01086">
    <property type="entry name" value="ClpB_D2-small"/>
    <property type="match status" value="1"/>
</dbReference>
<dbReference type="SUPFAM" id="SSF81923">
    <property type="entry name" value="Double Clp-N motif"/>
    <property type="match status" value="1"/>
</dbReference>
<dbReference type="InterPro" id="IPR003959">
    <property type="entry name" value="ATPase_AAA_core"/>
</dbReference>
<dbReference type="InterPro" id="IPR027417">
    <property type="entry name" value="P-loop_NTPase"/>
</dbReference>
<dbReference type="Pfam" id="PF02861">
    <property type="entry name" value="Clp_N"/>
    <property type="match status" value="1"/>
</dbReference>
<keyword evidence="1 5" id="KW-0677">Repeat</keyword>
<feature type="region of interest" description="Disordered" evidence="6">
    <location>
        <begin position="18"/>
        <end position="73"/>
    </location>
</feature>
<dbReference type="PRINTS" id="PR00300">
    <property type="entry name" value="CLPPROTEASEA"/>
</dbReference>
<keyword evidence="2" id="KW-0547">Nucleotide-binding</keyword>
<evidence type="ECO:0000256" key="4">
    <source>
        <dbReference type="ARBA" id="ARBA00023186"/>
    </source>
</evidence>
<dbReference type="GO" id="GO:0005524">
    <property type="term" value="F:ATP binding"/>
    <property type="evidence" value="ECO:0007669"/>
    <property type="project" value="UniProtKB-KW"/>
</dbReference>
<dbReference type="PANTHER" id="PTHR11638:SF18">
    <property type="entry name" value="HEAT SHOCK PROTEIN 104"/>
    <property type="match status" value="1"/>
</dbReference>
<dbReference type="CDD" id="cd00009">
    <property type="entry name" value="AAA"/>
    <property type="match status" value="1"/>
</dbReference>
<dbReference type="InterPro" id="IPR036628">
    <property type="entry name" value="Clp_N_dom_sf"/>
</dbReference>
<feature type="region of interest" description="Disordered" evidence="6">
    <location>
        <begin position="90"/>
        <end position="115"/>
    </location>
</feature>
<dbReference type="Pfam" id="PF10431">
    <property type="entry name" value="ClpB_D2-small"/>
    <property type="match status" value="1"/>
</dbReference>
<sequence>MSGAGAFFRRFTRRFTAYAVNRHGKHPDREAGARREPGGPVPSRGSLRPGPDLAVAGPAPPGPDSAHAPGTVQVIPMPMPVFGPREPFAEPLNRLLGTGPRAPHPADHPVSSGALPDESARELLSLAAGRAAADGGGLDTGHLLWAAARVGPSRRVLADAGADPDRIASDLLPALAKGGGGAGPSLTPAAERALLAARAGARAAGASRFGPEHILAALLEDPRSGAGRALRAAGAAPEPVRRAFAGPSRSSGPSRPSGPTPVLDHYGRDLTAHAREGRLDPVVGRAEEIDQIIEVLSRRTRNNPALIGEPGVGKTVVVEGLARRIAAGEVPPDLRGRRIIGLDLAALVAGARHREEVEERLRAIVGEVASDERIVLFLDELHTLVGAGAGTEGFPDLGGVLRAALARGGLRVVGATTVDEYRRHVERDIALHHRFQPVLVPEPTVEETVRILEGLRGSYEAHHQVRFSDEALRAAAELSARHLPESFLPAKAVSLLDQAGARARLRGLGRSGEVLEVEDRRDLLRRELDQALALEDLERAATLRGGMRELDLERAAVAEKRETAARVTVADIAEAVSRRTGIPAGRLARDEREHLRRLEERLRERVAGQDEAVSAVARAVRRARAGMSAPERPASALLFAGPPGVGKTELARALAAELLGDAGRLVRFGTGALREGRGEAGRLDEAVRRRPHSVVLLDGIDRAHPDVLDSLTRLLEGGRPAGARGPAAGFRETVVVLTVTVDPRSVLAHSGDPGALRAETMAHLRDRVRPELLERIDETVFFRPLAREDLLHVVGLLLEDSRRLLAAQGIGLEVDRSAREWLINQGYQPDSGAHPLRRTVRTHLDDRLTDLILDGALRAGDTVLVGIDEHGLTCDVTGRNG</sequence>
<evidence type="ECO:0000256" key="2">
    <source>
        <dbReference type="ARBA" id="ARBA00022741"/>
    </source>
</evidence>
<dbReference type="Gene3D" id="1.10.1780.10">
    <property type="entry name" value="Clp, N-terminal domain"/>
    <property type="match status" value="1"/>
</dbReference>
<dbReference type="GO" id="GO:0034605">
    <property type="term" value="P:cellular response to heat"/>
    <property type="evidence" value="ECO:0007669"/>
    <property type="project" value="TreeGrafter"/>
</dbReference>
<evidence type="ECO:0000313" key="9">
    <source>
        <dbReference type="Proteomes" id="UP000199055"/>
    </source>
</evidence>
<dbReference type="Pfam" id="PF23569">
    <property type="entry name" value="NBD_SMAX1"/>
    <property type="match status" value="1"/>
</dbReference>
<dbReference type="InterPro" id="IPR058680">
    <property type="entry name" value="NBD_SMAX1-like"/>
</dbReference>
<evidence type="ECO:0000256" key="6">
    <source>
        <dbReference type="SAM" id="MobiDB-lite"/>
    </source>
</evidence>
<accession>A0A1H9B8Z9</accession>
<dbReference type="Proteomes" id="UP000199055">
    <property type="component" value="Unassembled WGS sequence"/>
</dbReference>
<reference evidence="8 9" key="1">
    <citation type="submission" date="2016-10" db="EMBL/GenBank/DDBJ databases">
        <authorList>
            <person name="de Groot N.N."/>
        </authorList>
    </citation>
    <scope>NUCLEOTIDE SEQUENCE [LARGE SCALE GENOMIC DNA]</scope>
    <source>
        <strain evidence="8 9">CGMCC 4.3519</strain>
    </source>
</reference>
<evidence type="ECO:0000256" key="1">
    <source>
        <dbReference type="ARBA" id="ARBA00022737"/>
    </source>
</evidence>
<dbReference type="InterPro" id="IPR004176">
    <property type="entry name" value="Clp_R_N"/>
</dbReference>
<dbReference type="PROSITE" id="PS51903">
    <property type="entry name" value="CLP_R"/>
    <property type="match status" value="1"/>
</dbReference>
<dbReference type="InterPro" id="IPR050130">
    <property type="entry name" value="ClpA_ClpB"/>
</dbReference>
<feature type="domain" description="Clp R" evidence="7">
    <location>
        <begin position="112"/>
        <end position="251"/>
    </location>
</feature>
<dbReference type="Pfam" id="PF17871">
    <property type="entry name" value="AAA_lid_9"/>
    <property type="match status" value="1"/>
</dbReference>
<gene>
    <name evidence="8" type="ORF">SAMN05216481_102241</name>
</gene>
<feature type="compositionally biased region" description="Low complexity" evidence="6">
    <location>
        <begin position="246"/>
        <end position="261"/>
    </location>
</feature>
<dbReference type="EMBL" id="FOET01000002">
    <property type="protein sequence ID" value="SEP85171.1"/>
    <property type="molecule type" value="Genomic_DNA"/>
</dbReference>
<dbReference type="PANTHER" id="PTHR11638">
    <property type="entry name" value="ATP-DEPENDENT CLP PROTEASE"/>
    <property type="match status" value="1"/>
</dbReference>
<evidence type="ECO:0000256" key="3">
    <source>
        <dbReference type="ARBA" id="ARBA00022840"/>
    </source>
</evidence>
<feature type="compositionally biased region" description="Basic and acidic residues" evidence="6">
    <location>
        <begin position="27"/>
        <end position="37"/>
    </location>
</feature>
<proteinExistence type="predicted"/>
<dbReference type="AlphaFoldDB" id="A0A1H9B8Z9"/>
<dbReference type="InterPro" id="IPR003593">
    <property type="entry name" value="AAA+_ATPase"/>
</dbReference>
<dbReference type="GO" id="GO:0005737">
    <property type="term" value="C:cytoplasm"/>
    <property type="evidence" value="ECO:0007669"/>
    <property type="project" value="TreeGrafter"/>
</dbReference>
<name>A0A1H9B8Z9_9ACTN</name>
<evidence type="ECO:0000256" key="5">
    <source>
        <dbReference type="PROSITE-ProRule" id="PRU01251"/>
    </source>
</evidence>
<dbReference type="GO" id="GO:0016887">
    <property type="term" value="F:ATP hydrolysis activity"/>
    <property type="evidence" value="ECO:0007669"/>
    <property type="project" value="InterPro"/>
</dbReference>
<evidence type="ECO:0000313" key="8">
    <source>
        <dbReference type="EMBL" id="SEP85171.1"/>
    </source>
</evidence>
<dbReference type="SMART" id="SM00382">
    <property type="entry name" value="AAA"/>
    <property type="match status" value="2"/>
</dbReference>
<keyword evidence="8" id="KW-0378">Hydrolase</keyword>
<keyword evidence="9" id="KW-1185">Reference proteome</keyword>
<feature type="region of interest" description="Disordered" evidence="6">
    <location>
        <begin position="229"/>
        <end position="266"/>
    </location>
</feature>
<organism evidence="8 9">
    <name type="scientific">Streptomyces radiopugnans</name>
    <dbReference type="NCBI Taxonomy" id="403935"/>
    <lineage>
        <taxon>Bacteria</taxon>
        <taxon>Bacillati</taxon>
        <taxon>Actinomycetota</taxon>
        <taxon>Actinomycetes</taxon>
        <taxon>Kitasatosporales</taxon>
        <taxon>Streptomycetaceae</taxon>
        <taxon>Streptomyces</taxon>
    </lineage>
</organism>
<dbReference type="GO" id="GO:0006508">
    <property type="term" value="P:proteolysis"/>
    <property type="evidence" value="ECO:0007669"/>
    <property type="project" value="UniProtKB-KW"/>
</dbReference>
<dbReference type="InterPro" id="IPR041546">
    <property type="entry name" value="ClpA/ClpB_AAA_lid"/>
</dbReference>
<protein>
    <submittedName>
        <fullName evidence="8">ATP-dependent Clp protease ATP-binding subunit ClpC</fullName>
    </submittedName>
</protein>
<dbReference type="Gene3D" id="4.10.860.10">
    <property type="entry name" value="UVR domain"/>
    <property type="match status" value="1"/>
</dbReference>
<dbReference type="STRING" id="403935.SAMN05216481_102241"/>
<dbReference type="Pfam" id="PF07724">
    <property type="entry name" value="AAA_2"/>
    <property type="match status" value="1"/>
</dbReference>
<dbReference type="InterPro" id="IPR019489">
    <property type="entry name" value="Clp_ATPase_C"/>
</dbReference>
<keyword evidence="8" id="KW-0645">Protease</keyword>
<keyword evidence="3 8" id="KW-0067">ATP-binding</keyword>
<dbReference type="Gene3D" id="3.40.50.300">
    <property type="entry name" value="P-loop containing nucleotide triphosphate hydrolases"/>
    <property type="match status" value="2"/>
</dbReference>
<dbReference type="SUPFAM" id="SSF52540">
    <property type="entry name" value="P-loop containing nucleoside triphosphate hydrolases"/>
    <property type="match status" value="2"/>
</dbReference>
<dbReference type="GO" id="GO:0008233">
    <property type="term" value="F:peptidase activity"/>
    <property type="evidence" value="ECO:0007669"/>
    <property type="project" value="UniProtKB-KW"/>
</dbReference>
<keyword evidence="4" id="KW-0143">Chaperone</keyword>
<dbReference type="InterPro" id="IPR001270">
    <property type="entry name" value="ClpA/B"/>
</dbReference>